<organism evidence="1 2">
    <name type="scientific">Ramlibacter alkalitolerans</name>
    <dbReference type="NCBI Taxonomy" id="2039631"/>
    <lineage>
        <taxon>Bacteria</taxon>
        <taxon>Pseudomonadati</taxon>
        <taxon>Pseudomonadota</taxon>
        <taxon>Betaproteobacteria</taxon>
        <taxon>Burkholderiales</taxon>
        <taxon>Comamonadaceae</taxon>
        <taxon>Ramlibacter</taxon>
    </lineage>
</organism>
<gene>
    <name evidence="1" type="ORF">JI746_26720</name>
</gene>
<evidence type="ECO:0000313" key="1">
    <source>
        <dbReference type="EMBL" id="MBL0428726.1"/>
    </source>
</evidence>
<comment type="caution">
    <text evidence="1">The sequence shown here is derived from an EMBL/GenBank/DDBJ whole genome shotgun (WGS) entry which is preliminary data.</text>
</comment>
<proteinExistence type="predicted"/>
<dbReference type="EMBL" id="JAEQND010000022">
    <property type="protein sequence ID" value="MBL0428726.1"/>
    <property type="molecule type" value="Genomic_DNA"/>
</dbReference>
<dbReference type="RefSeq" id="WP_201693366.1">
    <property type="nucleotide sequence ID" value="NZ_JAEQND010000022.1"/>
</dbReference>
<dbReference type="Proteomes" id="UP000622707">
    <property type="component" value="Unassembled WGS sequence"/>
</dbReference>
<accession>A0ABS1JXC1</accession>
<sequence length="150" mass="16417">MQEIEGDQLSEAIEPTVEYEGECPSISGRSTLTFQIGRNPTDTTGERLFRISDNTGKGMWCKGWAAVSEIDALLSKTEDISARTFNDVHPGKSINTGGFILAVLKNLDVVKPKEESRCHERVPGASLQQAIAFKLKEVAALDKHRKTKAG</sequence>
<evidence type="ECO:0000313" key="2">
    <source>
        <dbReference type="Proteomes" id="UP000622707"/>
    </source>
</evidence>
<reference evidence="1 2" key="1">
    <citation type="journal article" date="2017" name="Int. J. Syst. Evol. Microbiol.">
        <title>Ramlibacter alkalitolerans sp. nov., alkali-tolerant bacterium isolated from soil of ginseng.</title>
        <authorList>
            <person name="Lee D.H."/>
            <person name="Cha C.J."/>
        </authorList>
    </citation>
    <scope>NUCLEOTIDE SEQUENCE [LARGE SCALE GENOMIC DNA]</scope>
    <source>
        <strain evidence="1 2">KACC 19305</strain>
    </source>
</reference>
<keyword evidence="2" id="KW-1185">Reference proteome</keyword>
<name>A0ABS1JXC1_9BURK</name>
<protein>
    <submittedName>
        <fullName evidence="1">Uncharacterized protein</fullName>
    </submittedName>
</protein>